<organism evidence="2 3">
    <name type="scientific">Texcoconibacillus texcoconensis</name>
    <dbReference type="NCBI Taxonomy" id="1095777"/>
    <lineage>
        <taxon>Bacteria</taxon>
        <taxon>Bacillati</taxon>
        <taxon>Bacillota</taxon>
        <taxon>Bacilli</taxon>
        <taxon>Bacillales</taxon>
        <taxon>Bacillaceae</taxon>
        <taxon>Texcoconibacillus</taxon>
    </lineage>
</organism>
<dbReference type="Proteomes" id="UP000551878">
    <property type="component" value="Unassembled WGS sequence"/>
</dbReference>
<feature type="region of interest" description="Disordered" evidence="1">
    <location>
        <begin position="128"/>
        <end position="159"/>
    </location>
</feature>
<evidence type="ECO:0000313" key="2">
    <source>
        <dbReference type="EMBL" id="MBB5172204.1"/>
    </source>
</evidence>
<accession>A0A840QLF7</accession>
<dbReference type="Pfam" id="PF14071">
    <property type="entry name" value="YlbD_coat"/>
    <property type="match status" value="1"/>
</dbReference>
<evidence type="ECO:0000313" key="3">
    <source>
        <dbReference type="Proteomes" id="UP000551878"/>
    </source>
</evidence>
<proteinExistence type="predicted"/>
<feature type="region of interest" description="Disordered" evidence="1">
    <location>
        <begin position="51"/>
        <end position="94"/>
    </location>
</feature>
<feature type="compositionally biased region" description="Low complexity" evidence="1">
    <location>
        <begin position="132"/>
        <end position="152"/>
    </location>
</feature>
<evidence type="ECO:0008006" key="4">
    <source>
        <dbReference type="Google" id="ProtNLM"/>
    </source>
</evidence>
<dbReference type="EMBL" id="JACHHB010000001">
    <property type="protein sequence ID" value="MBB5172204.1"/>
    <property type="molecule type" value="Genomic_DNA"/>
</dbReference>
<sequence length="159" mass="18168">MGKSLHPSVRKFKEFVKNHPNVLQDVKNGDKTLQDLYEEWMILGDNDPIWEKYKRNEQPQNDDGVDQEENEEDEEGEEDKDDSDDEKNKQDLQDLLGMMKNINLNDVQSHLEQIGGIVTSIQGIVDQFRQGSSSSSSQSNTTNTNSSSQSQSPFSFQRD</sequence>
<name>A0A840QLF7_9BACI</name>
<dbReference type="InterPro" id="IPR025953">
    <property type="entry name" value="YlbD_coat"/>
</dbReference>
<dbReference type="RefSeq" id="WP_184662673.1">
    <property type="nucleotide sequence ID" value="NZ_JACHHB010000001.1"/>
</dbReference>
<reference evidence="2 3" key="1">
    <citation type="submission" date="2020-08" db="EMBL/GenBank/DDBJ databases">
        <title>Genomic Encyclopedia of Type Strains, Phase IV (KMG-IV): sequencing the most valuable type-strain genomes for metagenomic binning, comparative biology and taxonomic classification.</title>
        <authorList>
            <person name="Goeker M."/>
        </authorList>
    </citation>
    <scope>NUCLEOTIDE SEQUENCE [LARGE SCALE GENOMIC DNA]</scope>
    <source>
        <strain evidence="2 3">DSM 24696</strain>
    </source>
</reference>
<protein>
    <recommendedName>
        <fullName evidence="4">Coat protein</fullName>
    </recommendedName>
</protein>
<feature type="compositionally biased region" description="Acidic residues" evidence="1">
    <location>
        <begin position="63"/>
        <end position="85"/>
    </location>
</feature>
<dbReference type="AlphaFoldDB" id="A0A840QLF7"/>
<evidence type="ECO:0000256" key="1">
    <source>
        <dbReference type="SAM" id="MobiDB-lite"/>
    </source>
</evidence>
<comment type="caution">
    <text evidence="2">The sequence shown here is derived from an EMBL/GenBank/DDBJ whole genome shotgun (WGS) entry which is preliminary data.</text>
</comment>
<gene>
    <name evidence="2" type="ORF">HNQ41_000344</name>
</gene>
<keyword evidence="3" id="KW-1185">Reference proteome</keyword>